<dbReference type="Pfam" id="PF01841">
    <property type="entry name" value="Transglut_core"/>
    <property type="match status" value="1"/>
</dbReference>
<reference evidence="3 4" key="1">
    <citation type="submission" date="2023-11" db="EMBL/GenBank/DDBJ databases">
        <title>Draft genome sequence and annotation of the polyextremotolerant black yeast-like fungus Aureobasidium pullulans NRRL 62042.</title>
        <authorList>
            <person name="Dielentheis-Frenken M.R.E."/>
            <person name="Wibberg D."/>
            <person name="Blank L.M."/>
            <person name="Tiso T."/>
        </authorList>
    </citation>
    <scope>NUCLEOTIDE SEQUENCE [LARGE SCALE GENOMIC DNA]</scope>
    <source>
        <strain evidence="3 4">NRRL 62042</strain>
    </source>
</reference>
<feature type="compositionally biased region" description="Low complexity" evidence="1">
    <location>
        <begin position="135"/>
        <end position="152"/>
    </location>
</feature>
<evidence type="ECO:0000313" key="4">
    <source>
        <dbReference type="Proteomes" id="UP001341245"/>
    </source>
</evidence>
<evidence type="ECO:0000259" key="2">
    <source>
        <dbReference type="SMART" id="SM00460"/>
    </source>
</evidence>
<feature type="region of interest" description="Disordered" evidence="1">
    <location>
        <begin position="17"/>
        <end position="284"/>
    </location>
</feature>
<dbReference type="PANTHER" id="PTHR46333">
    <property type="entry name" value="CYTOKINESIS PROTEIN 3"/>
    <property type="match status" value="1"/>
</dbReference>
<evidence type="ECO:0000313" key="3">
    <source>
        <dbReference type="EMBL" id="KAK6006912.1"/>
    </source>
</evidence>
<feature type="compositionally biased region" description="Polar residues" evidence="1">
    <location>
        <begin position="153"/>
        <end position="163"/>
    </location>
</feature>
<dbReference type="InterPro" id="IPR052557">
    <property type="entry name" value="CAP/Cytokinesis_protein"/>
</dbReference>
<dbReference type="PANTHER" id="PTHR46333:SF5">
    <property type="entry name" value="TRANSGLUTAMINASE-LIKE DOMAIN-CONTAINING PROTEIN"/>
    <property type="match status" value="1"/>
</dbReference>
<proteinExistence type="predicted"/>
<dbReference type="SMART" id="SM00460">
    <property type="entry name" value="TGc"/>
    <property type="match status" value="1"/>
</dbReference>
<dbReference type="Proteomes" id="UP001341245">
    <property type="component" value="Unassembled WGS sequence"/>
</dbReference>
<accession>A0ABR0TRH2</accession>
<keyword evidence="4" id="KW-1185">Reference proteome</keyword>
<name>A0ABR0TRH2_AURPU</name>
<feature type="compositionally biased region" description="Pro residues" evidence="1">
    <location>
        <begin position="98"/>
        <end position="114"/>
    </location>
</feature>
<evidence type="ECO:0000256" key="1">
    <source>
        <dbReference type="SAM" id="MobiDB-lite"/>
    </source>
</evidence>
<feature type="compositionally biased region" description="Polar residues" evidence="1">
    <location>
        <begin position="225"/>
        <end position="239"/>
    </location>
</feature>
<dbReference type="EMBL" id="JASGXD010000003">
    <property type="protein sequence ID" value="KAK6006912.1"/>
    <property type="molecule type" value="Genomic_DNA"/>
</dbReference>
<organism evidence="3 4">
    <name type="scientific">Aureobasidium pullulans</name>
    <name type="common">Black yeast</name>
    <name type="synonym">Pullularia pullulans</name>
    <dbReference type="NCBI Taxonomy" id="5580"/>
    <lineage>
        <taxon>Eukaryota</taxon>
        <taxon>Fungi</taxon>
        <taxon>Dikarya</taxon>
        <taxon>Ascomycota</taxon>
        <taxon>Pezizomycotina</taxon>
        <taxon>Dothideomycetes</taxon>
        <taxon>Dothideomycetidae</taxon>
        <taxon>Dothideales</taxon>
        <taxon>Saccotheciaceae</taxon>
        <taxon>Aureobasidium</taxon>
    </lineage>
</organism>
<dbReference type="SUPFAM" id="SSF54001">
    <property type="entry name" value="Cysteine proteinases"/>
    <property type="match status" value="1"/>
</dbReference>
<comment type="caution">
    <text evidence="3">The sequence shown here is derived from an EMBL/GenBank/DDBJ whole genome shotgun (WGS) entry which is preliminary data.</text>
</comment>
<dbReference type="Gene3D" id="3.10.620.30">
    <property type="match status" value="1"/>
</dbReference>
<dbReference type="InterPro" id="IPR002931">
    <property type="entry name" value="Transglutaminase-like"/>
</dbReference>
<sequence>MAEQDGSTSIAARIAALKLDQVGRQPTGKARPPTVPSKRPDLPSRQQTTNVPPVGVHASAADAGHDVGNQPSTGEVDGMVKRMPPVMPNRPARSAAPKLPPRQPSGPAPQLPPRRPSETPSNTSGRPEANRKQSSESVVSNRSSISIASTRTGVSSATSNSGPLFTIRAPSFDASTLPPLPPKRTPNLPERGPVLQQTNSSPNVLSAVQEPARPQLPSRPPLPNRDSSSSLGMANQSTLKPAGSKRSALTMGFNSASKAPAVPTARPESATPPPIPTSSRPDLSKLMASKPNVAANGVANGTTNGTVATAAASATPGQGSCLKCRDFSVVDAHAARFPRQSMPSQDLGWLAQSLTSPFPSLTDKARAIFVWLHHNIDYNTHALFTNTVKGSTPASTLATGLAVCEGYAGLFTALASKAGLESMVVGGHGKGLGFEAVTPGAPLPPEDATGHAWNVVKIDNGQWKLIDPCWGAGHVNGWGQPYQRKFSPIHFVGSNEEFGRSHFPSDKNRFYREDGRHTITWAEYLLGDTNGHAPVQTFGNMTTDEGIDDHSVSPRIKQISVNDPQPYVRFQFNKVCPHWDNERNGQGKHYLYLIFLPESNGRPAREVPLQTNGYFWWVDVKPSELGQPGQEIKLGTVTKWKGRDGRGMVASDYNKQGGFSGAYAFAGKWDLV</sequence>
<feature type="compositionally biased region" description="Polar residues" evidence="1">
    <location>
        <begin position="195"/>
        <end position="206"/>
    </location>
</feature>
<gene>
    <name evidence="3" type="ORF">QM012_005920</name>
</gene>
<dbReference type="InterPro" id="IPR038765">
    <property type="entry name" value="Papain-like_cys_pep_sf"/>
</dbReference>
<feature type="domain" description="Transglutaminase-like" evidence="2">
    <location>
        <begin position="396"/>
        <end position="470"/>
    </location>
</feature>
<protein>
    <recommendedName>
        <fullName evidence="2">Transglutaminase-like domain-containing protein</fullName>
    </recommendedName>
</protein>